<dbReference type="Pfam" id="PF23559">
    <property type="entry name" value="WHD_DRP"/>
    <property type="match status" value="1"/>
</dbReference>
<dbReference type="CDD" id="cd14798">
    <property type="entry name" value="RX-CC_like"/>
    <property type="match status" value="1"/>
</dbReference>
<keyword evidence="12" id="KW-1185">Reference proteome</keyword>
<evidence type="ECO:0000313" key="11">
    <source>
        <dbReference type="EnsemblPlants" id="HORVU.MOREX.r3.4HG0414430.1.CDS1"/>
    </source>
</evidence>
<dbReference type="AlphaFoldDB" id="A0A8I6XQV4"/>
<gene>
    <name evidence="11" type="primary">LOC123449939</name>
</gene>
<dbReference type="GO" id="GO:0006952">
    <property type="term" value="P:defense response"/>
    <property type="evidence" value="ECO:0007669"/>
    <property type="project" value="UniProtKB-KW"/>
</dbReference>
<dbReference type="InterPro" id="IPR027417">
    <property type="entry name" value="P-loop_NTPase"/>
</dbReference>
<dbReference type="GeneID" id="123449939"/>
<keyword evidence="5" id="KW-0611">Plant defense</keyword>
<dbReference type="Gene3D" id="3.80.10.10">
    <property type="entry name" value="Ribonuclease Inhibitor"/>
    <property type="match status" value="1"/>
</dbReference>
<dbReference type="Pfam" id="PF18052">
    <property type="entry name" value="Rx_N"/>
    <property type="match status" value="1"/>
</dbReference>
<evidence type="ECO:0000259" key="7">
    <source>
        <dbReference type="Pfam" id="PF00931"/>
    </source>
</evidence>
<dbReference type="PANTHER" id="PTHR23155">
    <property type="entry name" value="DISEASE RESISTANCE PROTEIN RP"/>
    <property type="match status" value="1"/>
</dbReference>
<evidence type="ECO:0000256" key="1">
    <source>
        <dbReference type="ARBA" id="ARBA00008894"/>
    </source>
</evidence>
<keyword evidence="6" id="KW-0175">Coiled coil</keyword>
<dbReference type="Gene3D" id="3.40.50.300">
    <property type="entry name" value="P-loop containing nucleotide triphosphate hydrolases"/>
    <property type="match status" value="1"/>
</dbReference>
<sequence length="926" mass="103273">MAEAARRAVSDSSSGDISPDICNDMQPLADGVQHDANFIQDEMEVVNGFLRHLARNQQLLTPSGDDEEVQVWVRQIRDLANDSRDCINLYRHTAPRRAKGLLRYLQMPWFLGGCTTIPRSRSTIARRIRELKVRVQEAGERRLRYSIAVPPPQPAITQASTIMAMVNSSRRPLLRNVQESEDHGDNDERGAFRRALVDAEPNILQESAAELIAWLGKKEEGDEAGGRTFRLTVILAPDDAEGTGLAQQVYQDPSVSDGFDVKVWITIQRPPILWQIFHDLLCQLLPDQNQDMLDDTSSDNMKLLWSIRGCLEGRRVLIVLDDLDDYTGLWDQIRIALNFISLPAGSAIVVTTKDDGLIRSSSPDKVISYSLVDFFFKKAVALVASNFQDGDVRGIMRGILKRCDPGVAPMKMFLHALYGNPNRTRQELEKLQESLCSEAHGVISYNFKQMVMFSYSDMARECQMCFMHLCISLPRDHSIRRTSLVRRWAAQDLISAEGGHGSAEVAAERCFGAFVSRGLICPVDIGDAGKIKTCVVPPLVHRLITEVAKEESVYVGSMINAHLGDIKRCLGSLPTSSQLLLLKVLDLEGCKGLEKRHLNNLCKLFMLKYLSLRNTDVSALPKRIHKLQQLETLDIRQTKIQAFPADFTKLLMLKHLLAGCAPIKDTVNSKESFSTPQMPRGLGAMGRNLEILSHIQVSRSGSELMLMDVGQLLKVRKLGVVLHGKKVGSSFQHLLQAISKLHKCLRSLSIRIGRPGNETDPLTFSMDQENPFSPPKILESLYISGLTGGGLPPWITELHQLAKVTLRDTSLTGHAIRPLGKLGGLRCLRLRQMSYAEMKITFGKEEFPSLKFLIIEGTDITNIIFESGTTPRLEKITWAFKSMQFISGIGHLPRLKDLELSGSCNPDPVKQAVAAHPNHPVFKHNA</sequence>
<feature type="domain" description="Disease resistance N-terminal" evidence="8">
    <location>
        <begin position="28"/>
        <end position="98"/>
    </location>
</feature>
<dbReference type="InterPro" id="IPR032675">
    <property type="entry name" value="LRR_dom_sf"/>
</dbReference>
<dbReference type="SMR" id="A0A8I6XQV4"/>
<dbReference type="Gramene" id="HORVU.MOREX.r3.4HG0414430.1">
    <property type="protein sequence ID" value="HORVU.MOREX.r3.4HG0414430.1.CDS1"/>
    <property type="gene ID" value="HORVU.MOREX.r3.4HG0414430"/>
</dbReference>
<reference evidence="11" key="2">
    <citation type="submission" date="2020-10" db="EMBL/GenBank/DDBJ databases">
        <authorList>
            <person name="Scholz U."/>
            <person name="Mascher M."/>
            <person name="Fiebig A."/>
        </authorList>
    </citation>
    <scope>NUCLEOTIDE SEQUENCE [LARGE SCALE GENOMIC DNA]</scope>
    <source>
        <strain evidence="11">cv. Morex</strain>
    </source>
</reference>
<keyword evidence="2" id="KW-0433">Leucine-rich repeat</keyword>
<dbReference type="InterPro" id="IPR058922">
    <property type="entry name" value="WHD_DRP"/>
</dbReference>
<dbReference type="Pfam" id="PF00931">
    <property type="entry name" value="NB-ARC"/>
    <property type="match status" value="1"/>
</dbReference>
<dbReference type="InterPro" id="IPR038005">
    <property type="entry name" value="RX-like_CC"/>
</dbReference>
<keyword evidence="4" id="KW-0547">Nucleotide-binding</keyword>
<dbReference type="SUPFAM" id="SSF52540">
    <property type="entry name" value="P-loop containing nucleoside triphosphate hydrolases"/>
    <property type="match status" value="1"/>
</dbReference>
<dbReference type="OrthoDB" id="661671at2759"/>
<evidence type="ECO:0000256" key="3">
    <source>
        <dbReference type="ARBA" id="ARBA00022737"/>
    </source>
</evidence>
<feature type="domain" description="Disease resistance R13L4/SHOC-2-like LRR" evidence="10">
    <location>
        <begin position="572"/>
        <end position="921"/>
    </location>
</feature>
<accession>A0A8I6XQV4</accession>
<dbReference type="SUPFAM" id="SSF52058">
    <property type="entry name" value="L domain-like"/>
    <property type="match status" value="1"/>
</dbReference>
<proteinExistence type="inferred from homology"/>
<feature type="domain" description="NB-ARC" evidence="7">
    <location>
        <begin position="243"/>
        <end position="359"/>
    </location>
</feature>
<reference evidence="11" key="3">
    <citation type="submission" date="2022-01" db="UniProtKB">
        <authorList>
            <consortium name="EnsemblPlants"/>
        </authorList>
    </citation>
    <scope>IDENTIFICATION</scope>
    <source>
        <strain evidence="11">subsp. vulgare</strain>
    </source>
</reference>
<reference evidence="12" key="1">
    <citation type="journal article" date="2012" name="Nature">
        <title>A physical, genetic and functional sequence assembly of the barley genome.</title>
        <authorList>
            <consortium name="The International Barley Genome Sequencing Consortium"/>
            <person name="Mayer K.F."/>
            <person name="Waugh R."/>
            <person name="Brown J.W."/>
            <person name="Schulman A."/>
            <person name="Langridge P."/>
            <person name="Platzer M."/>
            <person name="Fincher G.B."/>
            <person name="Muehlbauer G.J."/>
            <person name="Sato K."/>
            <person name="Close T.J."/>
            <person name="Wise R.P."/>
            <person name="Stein N."/>
        </authorList>
    </citation>
    <scope>NUCLEOTIDE SEQUENCE [LARGE SCALE GENOMIC DNA]</scope>
    <source>
        <strain evidence="12">cv. Morex</strain>
    </source>
</reference>
<dbReference type="KEGG" id="hvg:123449939"/>
<dbReference type="InterPro" id="IPR041118">
    <property type="entry name" value="Rx_N"/>
</dbReference>
<keyword evidence="3" id="KW-0677">Repeat</keyword>
<dbReference type="Pfam" id="PF23598">
    <property type="entry name" value="LRR_14"/>
    <property type="match status" value="1"/>
</dbReference>
<dbReference type="PANTHER" id="PTHR23155:SF1062">
    <property type="entry name" value="OS11G0579400 PROTEIN"/>
    <property type="match status" value="1"/>
</dbReference>
<dbReference type="InterPro" id="IPR002182">
    <property type="entry name" value="NB-ARC"/>
</dbReference>
<protein>
    <recommendedName>
        <fullName evidence="13">Rx N-terminal domain-containing protein</fullName>
    </recommendedName>
</protein>
<evidence type="ECO:0000256" key="4">
    <source>
        <dbReference type="ARBA" id="ARBA00022741"/>
    </source>
</evidence>
<dbReference type="RefSeq" id="XP_044983246.1">
    <property type="nucleotide sequence ID" value="XM_045127311.1"/>
</dbReference>
<evidence type="ECO:0000256" key="6">
    <source>
        <dbReference type="ARBA" id="ARBA00023054"/>
    </source>
</evidence>
<dbReference type="Gene3D" id="1.20.5.4130">
    <property type="match status" value="1"/>
</dbReference>
<dbReference type="EnsemblPlants" id="HORVU.MOREX.r3.4HG0414430.1">
    <property type="protein sequence ID" value="HORVU.MOREX.r3.4HG0414430.1.CDS1"/>
    <property type="gene ID" value="HORVU.MOREX.r3.4HG0414430"/>
</dbReference>
<evidence type="ECO:0000256" key="2">
    <source>
        <dbReference type="ARBA" id="ARBA00022614"/>
    </source>
</evidence>
<evidence type="ECO:0000259" key="9">
    <source>
        <dbReference type="Pfam" id="PF23559"/>
    </source>
</evidence>
<dbReference type="Gramene" id="HORVU.MOREX.r2.4HG0345390.1">
    <property type="protein sequence ID" value="HORVU.MOREX.r2.4HG0345390.1.CDS.1"/>
    <property type="gene ID" value="HORVU.MOREX.r2.4HG0345390"/>
</dbReference>
<dbReference type="GO" id="GO:0051707">
    <property type="term" value="P:response to other organism"/>
    <property type="evidence" value="ECO:0007669"/>
    <property type="project" value="UniProtKB-ARBA"/>
</dbReference>
<name>A0A8I6XQV4_HORVV</name>
<dbReference type="InterPro" id="IPR044974">
    <property type="entry name" value="Disease_R_plants"/>
</dbReference>
<evidence type="ECO:0000256" key="5">
    <source>
        <dbReference type="ARBA" id="ARBA00022821"/>
    </source>
</evidence>
<feature type="domain" description="Disease resistance protein winged helix" evidence="9">
    <location>
        <begin position="474"/>
        <end position="544"/>
    </location>
</feature>
<evidence type="ECO:0000313" key="12">
    <source>
        <dbReference type="Proteomes" id="UP000011116"/>
    </source>
</evidence>
<evidence type="ECO:0000259" key="10">
    <source>
        <dbReference type="Pfam" id="PF23598"/>
    </source>
</evidence>
<evidence type="ECO:0000259" key="8">
    <source>
        <dbReference type="Pfam" id="PF18052"/>
    </source>
</evidence>
<organism evidence="11 12">
    <name type="scientific">Hordeum vulgare subsp. vulgare</name>
    <name type="common">Domesticated barley</name>
    <dbReference type="NCBI Taxonomy" id="112509"/>
    <lineage>
        <taxon>Eukaryota</taxon>
        <taxon>Viridiplantae</taxon>
        <taxon>Streptophyta</taxon>
        <taxon>Embryophyta</taxon>
        <taxon>Tracheophyta</taxon>
        <taxon>Spermatophyta</taxon>
        <taxon>Magnoliopsida</taxon>
        <taxon>Liliopsida</taxon>
        <taxon>Poales</taxon>
        <taxon>Poaceae</taxon>
        <taxon>BOP clade</taxon>
        <taxon>Pooideae</taxon>
        <taxon>Triticodae</taxon>
        <taxon>Triticeae</taxon>
        <taxon>Hordeinae</taxon>
        <taxon>Hordeum</taxon>
    </lineage>
</organism>
<dbReference type="Proteomes" id="UP000011116">
    <property type="component" value="Chromosome 4H"/>
</dbReference>
<dbReference type="InterPro" id="IPR055414">
    <property type="entry name" value="LRR_R13L4/SHOC2-like"/>
</dbReference>
<dbReference type="GO" id="GO:0043531">
    <property type="term" value="F:ADP binding"/>
    <property type="evidence" value="ECO:0007669"/>
    <property type="project" value="InterPro"/>
</dbReference>
<comment type="similarity">
    <text evidence="1">Belongs to the disease resistance NB-LRR family.</text>
</comment>
<evidence type="ECO:0008006" key="13">
    <source>
        <dbReference type="Google" id="ProtNLM"/>
    </source>
</evidence>